<keyword evidence="2" id="KW-1185">Reference proteome</keyword>
<comment type="caution">
    <text evidence="1">The sequence shown here is derived from an EMBL/GenBank/DDBJ whole genome shotgun (WGS) entry which is preliminary data.</text>
</comment>
<organism evidence="1 2">
    <name type="scientific">Tenggerimyces flavus</name>
    <dbReference type="NCBI Taxonomy" id="1708749"/>
    <lineage>
        <taxon>Bacteria</taxon>
        <taxon>Bacillati</taxon>
        <taxon>Actinomycetota</taxon>
        <taxon>Actinomycetes</taxon>
        <taxon>Propionibacteriales</taxon>
        <taxon>Nocardioidaceae</taxon>
        <taxon>Tenggerimyces</taxon>
    </lineage>
</organism>
<evidence type="ECO:0000313" key="2">
    <source>
        <dbReference type="Proteomes" id="UP001595699"/>
    </source>
</evidence>
<evidence type="ECO:0000313" key="1">
    <source>
        <dbReference type="EMBL" id="MFC3766225.1"/>
    </source>
</evidence>
<dbReference type="EMBL" id="JBHRZH010000050">
    <property type="protein sequence ID" value="MFC3766225.1"/>
    <property type="molecule type" value="Genomic_DNA"/>
</dbReference>
<reference evidence="2" key="1">
    <citation type="journal article" date="2019" name="Int. J. Syst. Evol. Microbiol.">
        <title>The Global Catalogue of Microorganisms (GCM) 10K type strain sequencing project: providing services to taxonomists for standard genome sequencing and annotation.</title>
        <authorList>
            <consortium name="The Broad Institute Genomics Platform"/>
            <consortium name="The Broad Institute Genome Sequencing Center for Infectious Disease"/>
            <person name="Wu L."/>
            <person name="Ma J."/>
        </authorList>
    </citation>
    <scope>NUCLEOTIDE SEQUENCE [LARGE SCALE GENOMIC DNA]</scope>
    <source>
        <strain evidence="2">CGMCC 4.7241</strain>
    </source>
</reference>
<protein>
    <submittedName>
        <fullName evidence="1">Uncharacterized protein</fullName>
    </submittedName>
</protein>
<gene>
    <name evidence="1" type="ORF">ACFOUW_35730</name>
</gene>
<name>A0ABV7YPZ6_9ACTN</name>
<dbReference type="RefSeq" id="WP_205117557.1">
    <property type="nucleotide sequence ID" value="NZ_JAFBCM010000001.1"/>
</dbReference>
<accession>A0ABV7YPZ6</accession>
<proteinExistence type="predicted"/>
<sequence length="167" mass="18075">MRRVDHPRFRAALEAVESSIAASWAAFCAEHDASGPDLAEIVLQNPAEFEWRVVDAALDQLTCAECGIARGAGPVECTACEFANGLRYGAIEIDRPNVPPGNEHAIRVSSAVARTRHRYLPRVRAGYEIALPDLLDGKLPTTAQAQAGKAILNRLSDDELEAMTELP</sequence>
<dbReference type="Proteomes" id="UP001595699">
    <property type="component" value="Unassembled WGS sequence"/>
</dbReference>